<sequence>MQEGHDCSGPQELDFLHQKKTLTTEHRRECCAAIEGVFGDRPIMEGDFMLINFFALEGWSLAELFCIRCVVAAPYVVPYSAPSSFERHFKKALPVLYKYLQEAPQNKVCWKDVSHWMWPLFTESWGLWRTDDLNLSPWPFTDPVTCLPTLHCWPSSPLLLYGFSTEIVECPDYWPSNVRVCGFWFLPIEWQFSCKECREISGLSPPENTWEKVELCSAHVKLQSFLMIPASVLPIFIGLSSIGSMGFLRNPQAFLWVIQAVLEMTNYRFILLTSGYEPLDEAVQLIASDVCHRQYIGQGIFLFNGRLFCISSMIPYKWLFPKCAAAIHHGGSGSTAAALYSGIPQVC</sequence>
<evidence type="ECO:0000259" key="1">
    <source>
        <dbReference type="Pfam" id="PF06722"/>
    </source>
</evidence>
<dbReference type="EMBL" id="GGEC01015545">
    <property type="protein sequence ID" value="MBW96028.1"/>
    <property type="molecule type" value="Transcribed_RNA"/>
</dbReference>
<dbReference type="InterPro" id="IPR050426">
    <property type="entry name" value="Glycosyltransferase_28"/>
</dbReference>
<dbReference type="Pfam" id="PF06722">
    <property type="entry name" value="EryCIII-like_C"/>
    <property type="match status" value="1"/>
</dbReference>
<dbReference type="GO" id="GO:0016757">
    <property type="term" value="F:glycosyltransferase activity"/>
    <property type="evidence" value="ECO:0007669"/>
    <property type="project" value="UniProtKB-ARBA"/>
</dbReference>
<dbReference type="Gene3D" id="3.40.50.2000">
    <property type="entry name" value="Glycogen Phosphorylase B"/>
    <property type="match status" value="2"/>
</dbReference>
<proteinExistence type="predicted"/>
<keyword evidence="2" id="KW-0808">Transferase</keyword>
<name>A0A2P2JRC6_RHIMU</name>
<dbReference type="PANTHER" id="PTHR48050">
    <property type="entry name" value="STEROL 3-BETA-GLUCOSYLTRANSFERASE"/>
    <property type="match status" value="1"/>
</dbReference>
<accession>A0A2P2JRC6</accession>
<protein>
    <submittedName>
        <fullName evidence="2">Sterol 3-beta-glucosyltransferase UGT80A2 isoform X1</fullName>
    </submittedName>
</protein>
<dbReference type="AlphaFoldDB" id="A0A2P2JRC6"/>
<dbReference type="SUPFAM" id="SSF53756">
    <property type="entry name" value="UDP-Glycosyltransferase/glycogen phosphorylase"/>
    <property type="match status" value="1"/>
</dbReference>
<evidence type="ECO:0000313" key="2">
    <source>
        <dbReference type="EMBL" id="MBW96028.1"/>
    </source>
</evidence>
<reference evidence="2" key="1">
    <citation type="submission" date="2018-02" db="EMBL/GenBank/DDBJ databases">
        <title>Rhizophora mucronata_Transcriptome.</title>
        <authorList>
            <person name="Meera S.P."/>
            <person name="Sreeshan A."/>
            <person name="Augustine A."/>
        </authorList>
    </citation>
    <scope>NUCLEOTIDE SEQUENCE</scope>
    <source>
        <tissue evidence="2">Leaf</tissue>
    </source>
</reference>
<organism evidence="2">
    <name type="scientific">Rhizophora mucronata</name>
    <name type="common">Asiatic mangrove</name>
    <dbReference type="NCBI Taxonomy" id="61149"/>
    <lineage>
        <taxon>Eukaryota</taxon>
        <taxon>Viridiplantae</taxon>
        <taxon>Streptophyta</taxon>
        <taxon>Embryophyta</taxon>
        <taxon>Tracheophyta</taxon>
        <taxon>Spermatophyta</taxon>
        <taxon>Magnoliopsida</taxon>
        <taxon>eudicotyledons</taxon>
        <taxon>Gunneridae</taxon>
        <taxon>Pentapetalae</taxon>
        <taxon>rosids</taxon>
        <taxon>fabids</taxon>
        <taxon>Malpighiales</taxon>
        <taxon>Rhizophoraceae</taxon>
        <taxon>Rhizophora</taxon>
    </lineage>
</organism>
<dbReference type="PANTHER" id="PTHR48050:SF11">
    <property type="entry name" value="GLYCOSYLTRANSFERASE"/>
    <property type="match status" value="1"/>
</dbReference>
<feature type="domain" description="Erythromycin biosynthesis protein CIII-like C-terminal" evidence="1">
    <location>
        <begin position="312"/>
        <end position="346"/>
    </location>
</feature>
<dbReference type="InterPro" id="IPR010610">
    <property type="entry name" value="EryCIII-like_C"/>
</dbReference>